<proteinExistence type="predicted"/>
<reference evidence="2" key="1">
    <citation type="journal article" date="2019" name="Int. J. Syst. Evol. Microbiol.">
        <title>The Global Catalogue of Microorganisms (GCM) 10K type strain sequencing project: providing services to taxonomists for standard genome sequencing and annotation.</title>
        <authorList>
            <consortium name="The Broad Institute Genomics Platform"/>
            <consortium name="The Broad Institute Genome Sequencing Center for Infectious Disease"/>
            <person name="Wu L."/>
            <person name="Ma J."/>
        </authorList>
    </citation>
    <scope>NUCLEOTIDE SEQUENCE [LARGE SCALE GENOMIC DNA]</scope>
    <source>
        <strain evidence="2">KCTC 23299</strain>
    </source>
</reference>
<evidence type="ECO:0000313" key="1">
    <source>
        <dbReference type="EMBL" id="MFD2919246.1"/>
    </source>
</evidence>
<dbReference type="EMBL" id="JBHUOZ010000001">
    <property type="protein sequence ID" value="MFD2919246.1"/>
    <property type="molecule type" value="Genomic_DNA"/>
</dbReference>
<comment type="caution">
    <text evidence="1">The sequence shown here is derived from an EMBL/GenBank/DDBJ whole genome shotgun (WGS) entry which is preliminary data.</text>
</comment>
<gene>
    <name evidence="1" type="ORF">ACFS6H_05930</name>
</gene>
<dbReference type="RefSeq" id="WP_386096246.1">
    <property type="nucleotide sequence ID" value="NZ_JBHUOZ010000001.1"/>
</dbReference>
<dbReference type="Proteomes" id="UP001597511">
    <property type="component" value="Unassembled WGS sequence"/>
</dbReference>
<evidence type="ECO:0000313" key="2">
    <source>
        <dbReference type="Proteomes" id="UP001597511"/>
    </source>
</evidence>
<organism evidence="1 2">
    <name type="scientific">Terrimonas rubra</name>
    <dbReference type="NCBI Taxonomy" id="1035890"/>
    <lineage>
        <taxon>Bacteria</taxon>
        <taxon>Pseudomonadati</taxon>
        <taxon>Bacteroidota</taxon>
        <taxon>Chitinophagia</taxon>
        <taxon>Chitinophagales</taxon>
        <taxon>Chitinophagaceae</taxon>
        <taxon>Terrimonas</taxon>
    </lineage>
</organism>
<name>A0ABW6A3Q7_9BACT</name>
<accession>A0ABW6A3Q7</accession>
<protein>
    <submittedName>
        <fullName evidence="1">Uncharacterized protein</fullName>
    </submittedName>
</protein>
<sequence>MKRFLLFICMGIQFLTVSGQPKPGNYFRLNVQYFEEEGGEKYLGVSPELKKSLPGKLGEAIQKYPRRFRYILLNKNRFQNTYEALYPDTVKINQLYSEALASDSLFMSYFSSLADPFITADLKKATYSTDELMVVAARFFYCSGVRADSTIISSICISLNGLTDVSFLKDYTLLEAFCFEAIFENLKPVGGKPGQFVENFKAYIKAGEKKEKPAISHLDDYLARVRQYCFDRMENDISLRQVLLSYYARHRESLPFSIVPGKEKQ</sequence>
<keyword evidence="2" id="KW-1185">Reference proteome</keyword>